<dbReference type="Pfam" id="PF12911">
    <property type="entry name" value="OppC_N"/>
    <property type="match status" value="1"/>
</dbReference>
<feature type="domain" description="ABC transmembrane type-1" evidence="8">
    <location>
        <begin position="96"/>
        <end position="280"/>
    </location>
</feature>
<accession>A0A1H1JMG4</accession>
<dbReference type="PANTHER" id="PTHR43386:SF1">
    <property type="entry name" value="D,D-DIPEPTIDE TRANSPORT SYSTEM PERMEASE PROTEIN DDPC-RELATED"/>
    <property type="match status" value="1"/>
</dbReference>
<feature type="transmembrane region" description="Helical" evidence="7">
    <location>
        <begin position="262"/>
        <end position="285"/>
    </location>
</feature>
<proteinExistence type="inferred from homology"/>
<evidence type="ECO:0000256" key="3">
    <source>
        <dbReference type="ARBA" id="ARBA00022475"/>
    </source>
</evidence>
<dbReference type="Gene3D" id="1.10.3720.10">
    <property type="entry name" value="MetI-like"/>
    <property type="match status" value="1"/>
</dbReference>
<keyword evidence="2 7" id="KW-0813">Transport</keyword>
<protein>
    <submittedName>
        <fullName evidence="9">Peptide/nickel transport system permease protein</fullName>
    </submittedName>
</protein>
<keyword evidence="5 7" id="KW-1133">Transmembrane helix</keyword>
<dbReference type="InterPro" id="IPR000515">
    <property type="entry name" value="MetI-like"/>
</dbReference>
<comment type="similarity">
    <text evidence="7">Belongs to the binding-protein-dependent transport system permease family.</text>
</comment>
<dbReference type="SUPFAM" id="SSF161098">
    <property type="entry name" value="MetI-like"/>
    <property type="match status" value="1"/>
</dbReference>
<dbReference type="Pfam" id="PF00528">
    <property type="entry name" value="BPD_transp_1"/>
    <property type="match status" value="1"/>
</dbReference>
<evidence type="ECO:0000256" key="1">
    <source>
        <dbReference type="ARBA" id="ARBA00004651"/>
    </source>
</evidence>
<dbReference type="RefSeq" id="WP_074772172.1">
    <property type="nucleotide sequence ID" value="NZ_FNKP01000003.1"/>
</dbReference>
<dbReference type="EMBL" id="FNKP01000003">
    <property type="protein sequence ID" value="SDR51110.1"/>
    <property type="molecule type" value="Genomic_DNA"/>
</dbReference>
<feature type="transmembrane region" description="Helical" evidence="7">
    <location>
        <begin position="217"/>
        <end position="242"/>
    </location>
</feature>
<evidence type="ECO:0000256" key="2">
    <source>
        <dbReference type="ARBA" id="ARBA00022448"/>
    </source>
</evidence>
<evidence type="ECO:0000256" key="7">
    <source>
        <dbReference type="RuleBase" id="RU363032"/>
    </source>
</evidence>
<reference evidence="10" key="1">
    <citation type="submission" date="2016-10" db="EMBL/GenBank/DDBJ databases">
        <authorList>
            <person name="Varghese N."/>
        </authorList>
    </citation>
    <scope>NUCLEOTIDE SEQUENCE [LARGE SCALE GENOMIC DNA]</scope>
    <source>
        <strain evidence="10">GAS106B</strain>
    </source>
</reference>
<keyword evidence="4 7" id="KW-0812">Transmembrane</keyword>
<dbReference type="InterPro" id="IPR035906">
    <property type="entry name" value="MetI-like_sf"/>
</dbReference>
<comment type="subcellular location">
    <subcellularLocation>
        <location evidence="1 7">Cell membrane</location>
        <topology evidence="1 7">Multi-pass membrane protein</topology>
    </subcellularLocation>
</comment>
<feature type="transmembrane region" description="Helical" evidence="7">
    <location>
        <begin position="98"/>
        <end position="124"/>
    </location>
</feature>
<sequence>MNTPLVSTATTRPPSPVHAALWRIAREPRVLFGAGVLLLLVIVALCAPAIAPYRPDDQDLLSTLLPPAWAPGGTAQHWFGTDSLGRDVLSLAIYGARIAVLVGFIAPLGTALIGGVLAVLAGWFGGKVDWLVLRVVEVWMSFPAVVLALVLVVAMSPSIANVIVALVFVDWTRFCRVLRAEVIVIRRRDYVAAARIAGAGPLATILRDVLPALMPTLITLMSLEVGIAIVAECSLSFVGLSADASQPSWGTMVSDGLANVFTSPWGLILPIACLVLSVLATTFLGEGLRRTTDSRLLERSERRA</sequence>
<dbReference type="PANTHER" id="PTHR43386">
    <property type="entry name" value="OLIGOPEPTIDE TRANSPORT SYSTEM PERMEASE PROTEIN APPC"/>
    <property type="match status" value="1"/>
</dbReference>
<organism evidence="9 10">
    <name type="scientific">Paraburkholderia fungorum</name>
    <dbReference type="NCBI Taxonomy" id="134537"/>
    <lineage>
        <taxon>Bacteria</taxon>
        <taxon>Pseudomonadati</taxon>
        <taxon>Pseudomonadota</taxon>
        <taxon>Betaproteobacteria</taxon>
        <taxon>Burkholderiales</taxon>
        <taxon>Burkholderiaceae</taxon>
        <taxon>Paraburkholderia</taxon>
    </lineage>
</organism>
<keyword evidence="3" id="KW-1003">Cell membrane</keyword>
<dbReference type="CDD" id="cd06261">
    <property type="entry name" value="TM_PBP2"/>
    <property type="match status" value="1"/>
</dbReference>
<dbReference type="InterPro" id="IPR050366">
    <property type="entry name" value="BP-dependent_transpt_permease"/>
</dbReference>
<evidence type="ECO:0000259" key="8">
    <source>
        <dbReference type="PROSITE" id="PS50928"/>
    </source>
</evidence>
<dbReference type="GO" id="GO:0005886">
    <property type="term" value="C:plasma membrane"/>
    <property type="evidence" value="ECO:0007669"/>
    <property type="project" value="UniProtKB-SubCell"/>
</dbReference>
<evidence type="ECO:0000256" key="5">
    <source>
        <dbReference type="ARBA" id="ARBA00022989"/>
    </source>
</evidence>
<feature type="transmembrane region" description="Helical" evidence="7">
    <location>
        <begin position="144"/>
        <end position="169"/>
    </location>
</feature>
<dbReference type="OrthoDB" id="9783218at2"/>
<gene>
    <name evidence="9" type="ORF">SAMN05443245_6837</name>
</gene>
<keyword evidence="10" id="KW-1185">Reference proteome</keyword>
<evidence type="ECO:0000256" key="6">
    <source>
        <dbReference type="ARBA" id="ARBA00023136"/>
    </source>
</evidence>
<evidence type="ECO:0000313" key="9">
    <source>
        <dbReference type="EMBL" id="SDR51110.1"/>
    </source>
</evidence>
<dbReference type="PROSITE" id="PS50928">
    <property type="entry name" value="ABC_TM1"/>
    <property type="match status" value="1"/>
</dbReference>
<dbReference type="AlphaFoldDB" id="A0A1H1JMG4"/>
<dbReference type="GO" id="GO:0055085">
    <property type="term" value="P:transmembrane transport"/>
    <property type="evidence" value="ECO:0007669"/>
    <property type="project" value="InterPro"/>
</dbReference>
<feature type="transmembrane region" description="Helical" evidence="7">
    <location>
        <begin position="29"/>
        <end position="51"/>
    </location>
</feature>
<keyword evidence="6 7" id="KW-0472">Membrane</keyword>
<evidence type="ECO:0000256" key="4">
    <source>
        <dbReference type="ARBA" id="ARBA00022692"/>
    </source>
</evidence>
<name>A0A1H1JMG4_9BURK</name>
<dbReference type="Proteomes" id="UP000183487">
    <property type="component" value="Unassembled WGS sequence"/>
</dbReference>
<dbReference type="InterPro" id="IPR025966">
    <property type="entry name" value="OppC_N"/>
</dbReference>
<evidence type="ECO:0000313" key="10">
    <source>
        <dbReference type="Proteomes" id="UP000183487"/>
    </source>
</evidence>